<dbReference type="PaxDb" id="39947-A0A0P0VUX6"/>
<dbReference type="AlphaFoldDB" id="A0A0P0VUX6"/>
<feature type="region of interest" description="Disordered" evidence="1">
    <location>
        <begin position="45"/>
        <end position="95"/>
    </location>
</feature>
<dbReference type="InParanoid" id="A0A0P0VUX6"/>
<reference evidence="2 3" key="3">
    <citation type="journal article" date="2013" name="Rice">
        <title>Improvement of the Oryza sativa Nipponbare reference genome using next generation sequence and optical map data.</title>
        <authorList>
            <person name="Kawahara Y."/>
            <person name="de la Bastide M."/>
            <person name="Hamilton J.P."/>
            <person name="Kanamori H."/>
            <person name="McCombie W.R."/>
            <person name="Ouyang S."/>
            <person name="Schwartz D.C."/>
            <person name="Tanaka T."/>
            <person name="Wu J."/>
            <person name="Zhou S."/>
            <person name="Childs K.L."/>
            <person name="Davidson R.M."/>
            <person name="Lin H."/>
            <person name="Quesada-Ocampo L."/>
            <person name="Vaillancourt B."/>
            <person name="Sakai H."/>
            <person name="Lee S.S."/>
            <person name="Kim J."/>
            <person name="Numa H."/>
            <person name="Itoh T."/>
            <person name="Buell C.R."/>
            <person name="Matsumoto T."/>
        </authorList>
    </citation>
    <scope>NUCLEOTIDE SEQUENCE [LARGE SCALE GENOMIC DNA]</scope>
    <source>
        <strain evidence="3">cv. Nipponbare</strain>
    </source>
</reference>
<reference evidence="2 3" key="2">
    <citation type="journal article" date="2013" name="Plant Cell Physiol.">
        <title>Rice Annotation Project Database (RAP-DB): an integrative and interactive database for rice genomics.</title>
        <authorList>
            <person name="Sakai H."/>
            <person name="Lee S.S."/>
            <person name="Tanaka T."/>
            <person name="Numa H."/>
            <person name="Kim J."/>
            <person name="Kawahara Y."/>
            <person name="Wakimoto H."/>
            <person name="Yang C.C."/>
            <person name="Iwamoto M."/>
            <person name="Abe T."/>
            <person name="Yamada Y."/>
            <person name="Muto A."/>
            <person name="Inokuchi H."/>
            <person name="Ikemura T."/>
            <person name="Matsumoto T."/>
            <person name="Sasaki T."/>
            <person name="Itoh T."/>
        </authorList>
    </citation>
    <scope>NUCLEOTIDE SEQUENCE [LARGE SCALE GENOMIC DNA]</scope>
    <source>
        <strain evidence="3">cv. Nipponbare</strain>
    </source>
</reference>
<dbReference type="EMBL" id="AP014959">
    <property type="protein sequence ID" value="BAS83062.1"/>
    <property type="molecule type" value="Genomic_DNA"/>
</dbReference>
<accession>A0A0P0VUX6</accession>
<gene>
    <name evidence="2" type="ordered locus">Os03g0226501</name>
    <name evidence="2" type="ORF">OSNPB_030226501</name>
</gene>
<dbReference type="Proteomes" id="UP000059680">
    <property type="component" value="Chromosome 3"/>
</dbReference>
<keyword evidence="3" id="KW-1185">Reference proteome</keyword>
<organism evidence="2 3">
    <name type="scientific">Oryza sativa subsp. japonica</name>
    <name type="common">Rice</name>
    <dbReference type="NCBI Taxonomy" id="39947"/>
    <lineage>
        <taxon>Eukaryota</taxon>
        <taxon>Viridiplantae</taxon>
        <taxon>Streptophyta</taxon>
        <taxon>Embryophyta</taxon>
        <taxon>Tracheophyta</taxon>
        <taxon>Spermatophyta</taxon>
        <taxon>Magnoliopsida</taxon>
        <taxon>Liliopsida</taxon>
        <taxon>Poales</taxon>
        <taxon>Poaceae</taxon>
        <taxon>BOP clade</taxon>
        <taxon>Oryzoideae</taxon>
        <taxon>Oryzeae</taxon>
        <taxon>Oryzinae</taxon>
        <taxon>Oryza</taxon>
        <taxon>Oryza sativa</taxon>
    </lineage>
</organism>
<reference evidence="3" key="1">
    <citation type="journal article" date="2005" name="Nature">
        <title>The map-based sequence of the rice genome.</title>
        <authorList>
            <consortium name="International rice genome sequencing project (IRGSP)"/>
            <person name="Matsumoto T."/>
            <person name="Wu J."/>
            <person name="Kanamori H."/>
            <person name="Katayose Y."/>
            <person name="Fujisawa M."/>
            <person name="Namiki N."/>
            <person name="Mizuno H."/>
            <person name="Yamamoto K."/>
            <person name="Antonio B.A."/>
            <person name="Baba T."/>
            <person name="Sakata K."/>
            <person name="Nagamura Y."/>
            <person name="Aoki H."/>
            <person name="Arikawa K."/>
            <person name="Arita K."/>
            <person name="Bito T."/>
            <person name="Chiden Y."/>
            <person name="Fujitsuka N."/>
            <person name="Fukunaka R."/>
            <person name="Hamada M."/>
            <person name="Harada C."/>
            <person name="Hayashi A."/>
            <person name="Hijishita S."/>
            <person name="Honda M."/>
            <person name="Hosokawa S."/>
            <person name="Ichikawa Y."/>
            <person name="Idonuma A."/>
            <person name="Iijima M."/>
            <person name="Ikeda M."/>
            <person name="Ikeno M."/>
            <person name="Ito K."/>
            <person name="Ito S."/>
            <person name="Ito T."/>
            <person name="Ito Y."/>
            <person name="Ito Y."/>
            <person name="Iwabuchi A."/>
            <person name="Kamiya K."/>
            <person name="Karasawa W."/>
            <person name="Kurita K."/>
            <person name="Katagiri S."/>
            <person name="Kikuta A."/>
            <person name="Kobayashi H."/>
            <person name="Kobayashi N."/>
            <person name="Machita K."/>
            <person name="Maehara T."/>
            <person name="Masukawa M."/>
            <person name="Mizubayashi T."/>
            <person name="Mukai Y."/>
            <person name="Nagasaki H."/>
            <person name="Nagata Y."/>
            <person name="Naito S."/>
            <person name="Nakashima M."/>
            <person name="Nakama Y."/>
            <person name="Nakamichi Y."/>
            <person name="Nakamura M."/>
            <person name="Meguro A."/>
            <person name="Negishi M."/>
            <person name="Ohta I."/>
            <person name="Ohta T."/>
            <person name="Okamoto M."/>
            <person name="Ono N."/>
            <person name="Saji S."/>
            <person name="Sakaguchi M."/>
            <person name="Sakai K."/>
            <person name="Shibata M."/>
            <person name="Shimokawa T."/>
            <person name="Song J."/>
            <person name="Takazaki Y."/>
            <person name="Terasawa K."/>
            <person name="Tsugane M."/>
            <person name="Tsuji K."/>
            <person name="Ueda S."/>
            <person name="Waki K."/>
            <person name="Yamagata H."/>
            <person name="Yamamoto M."/>
            <person name="Yamamoto S."/>
            <person name="Yamane H."/>
            <person name="Yoshiki S."/>
            <person name="Yoshihara R."/>
            <person name="Yukawa K."/>
            <person name="Zhong H."/>
            <person name="Yano M."/>
            <person name="Yuan Q."/>
            <person name="Ouyang S."/>
            <person name="Liu J."/>
            <person name="Jones K.M."/>
            <person name="Gansberger K."/>
            <person name="Moffat K."/>
            <person name="Hill J."/>
            <person name="Bera J."/>
            <person name="Fadrosh D."/>
            <person name="Jin S."/>
            <person name="Johri S."/>
            <person name="Kim M."/>
            <person name="Overton L."/>
            <person name="Reardon M."/>
            <person name="Tsitrin T."/>
            <person name="Vuong H."/>
            <person name="Weaver B."/>
            <person name="Ciecko A."/>
            <person name="Tallon L."/>
            <person name="Jackson J."/>
            <person name="Pai G."/>
            <person name="Aken S.V."/>
            <person name="Utterback T."/>
            <person name="Reidmuller S."/>
            <person name="Feldblyum T."/>
            <person name="Hsiao J."/>
            <person name="Zismann V."/>
            <person name="Iobst S."/>
            <person name="de Vazeille A.R."/>
            <person name="Buell C.R."/>
            <person name="Ying K."/>
            <person name="Li Y."/>
            <person name="Lu T."/>
            <person name="Huang Y."/>
            <person name="Zhao Q."/>
            <person name="Feng Q."/>
            <person name="Zhang L."/>
            <person name="Zhu J."/>
            <person name="Weng Q."/>
            <person name="Mu J."/>
            <person name="Lu Y."/>
            <person name="Fan D."/>
            <person name="Liu Y."/>
            <person name="Guan J."/>
            <person name="Zhang Y."/>
            <person name="Yu S."/>
            <person name="Liu X."/>
            <person name="Zhang Y."/>
            <person name="Hong G."/>
            <person name="Han B."/>
            <person name="Choisne N."/>
            <person name="Demange N."/>
            <person name="Orjeda G."/>
            <person name="Samain S."/>
            <person name="Cattolico L."/>
            <person name="Pelletier E."/>
            <person name="Couloux A."/>
            <person name="Segurens B."/>
            <person name="Wincker P."/>
            <person name="D'Hont A."/>
            <person name="Scarpelli C."/>
            <person name="Weissenbach J."/>
            <person name="Salanoubat M."/>
            <person name="Quetier F."/>
            <person name="Yu Y."/>
            <person name="Kim H.R."/>
            <person name="Rambo T."/>
            <person name="Currie J."/>
            <person name="Collura K."/>
            <person name="Luo M."/>
            <person name="Yang T."/>
            <person name="Ammiraju J.S.S."/>
            <person name="Engler F."/>
            <person name="Soderlund C."/>
            <person name="Wing R.A."/>
            <person name="Palmer L.E."/>
            <person name="de la Bastide M."/>
            <person name="Spiegel L."/>
            <person name="Nascimento L."/>
            <person name="Zutavern T."/>
            <person name="O'Shaughnessy A."/>
            <person name="Dike S."/>
            <person name="Dedhia N."/>
            <person name="Preston R."/>
            <person name="Balija V."/>
            <person name="McCombie W.R."/>
            <person name="Chow T."/>
            <person name="Chen H."/>
            <person name="Chung M."/>
            <person name="Chen C."/>
            <person name="Shaw J."/>
            <person name="Wu H."/>
            <person name="Hsiao K."/>
            <person name="Chao Y."/>
            <person name="Chu M."/>
            <person name="Cheng C."/>
            <person name="Hour A."/>
            <person name="Lee P."/>
            <person name="Lin S."/>
            <person name="Lin Y."/>
            <person name="Liou J."/>
            <person name="Liu S."/>
            <person name="Hsing Y."/>
            <person name="Raghuvanshi S."/>
            <person name="Mohanty A."/>
            <person name="Bharti A.K."/>
            <person name="Gaur A."/>
            <person name="Gupta V."/>
            <person name="Kumar D."/>
            <person name="Ravi V."/>
            <person name="Vij S."/>
            <person name="Kapur A."/>
            <person name="Khurana P."/>
            <person name="Khurana P."/>
            <person name="Khurana J.P."/>
            <person name="Tyagi A.K."/>
            <person name="Gaikwad K."/>
            <person name="Singh A."/>
            <person name="Dalal V."/>
            <person name="Srivastava S."/>
            <person name="Dixit A."/>
            <person name="Pal A.K."/>
            <person name="Ghazi I.A."/>
            <person name="Yadav M."/>
            <person name="Pandit A."/>
            <person name="Bhargava A."/>
            <person name="Sureshbabu K."/>
            <person name="Batra K."/>
            <person name="Sharma T.R."/>
            <person name="Mohapatra T."/>
            <person name="Singh N.K."/>
            <person name="Messing J."/>
            <person name="Nelson A.B."/>
            <person name="Fuks G."/>
            <person name="Kavchok S."/>
            <person name="Keizer G."/>
            <person name="Linton E."/>
            <person name="Llaca V."/>
            <person name="Song R."/>
            <person name="Tanyolac B."/>
            <person name="Young S."/>
            <person name="Ho-Il K."/>
            <person name="Hahn J.H."/>
            <person name="Sangsakoo G."/>
            <person name="Vanavichit A."/>
            <person name="de Mattos Luiz.A.T."/>
            <person name="Zimmer P.D."/>
            <person name="Malone G."/>
            <person name="Dellagostin O."/>
            <person name="de Oliveira A.C."/>
            <person name="Bevan M."/>
            <person name="Bancroft I."/>
            <person name="Minx P."/>
            <person name="Cordum H."/>
            <person name="Wilson R."/>
            <person name="Cheng Z."/>
            <person name="Jin W."/>
            <person name="Jiang J."/>
            <person name="Leong S.A."/>
            <person name="Iwama H."/>
            <person name="Gojobori T."/>
            <person name="Itoh T."/>
            <person name="Niimura Y."/>
            <person name="Fujii Y."/>
            <person name="Habara T."/>
            <person name="Sakai H."/>
            <person name="Sato Y."/>
            <person name="Wilson G."/>
            <person name="Kumar K."/>
            <person name="McCouch S."/>
            <person name="Juretic N."/>
            <person name="Hoen D."/>
            <person name="Wright S."/>
            <person name="Bruskiewich R."/>
            <person name="Bureau T."/>
            <person name="Miyao A."/>
            <person name="Hirochika H."/>
            <person name="Nishikawa T."/>
            <person name="Kadowaki K."/>
            <person name="Sugiura M."/>
            <person name="Burr B."/>
            <person name="Sasaki T."/>
        </authorList>
    </citation>
    <scope>NUCLEOTIDE SEQUENCE [LARGE SCALE GENOMIC DNA]</scope>
    <source>
        <strain evidence="3">cv. Nipponbare</strain>
    </source>
</reference>
<evidence type="ECO:0000256" key="1">
    <source>
        <dbReference type="SAM" id="MobiDB-lite"/>
    </source>
</evidence>
<feature type="compositionally biased region" description="Polar residues" evidence="1">
    <location>
        <begin position="62"/>
        <end position="79"/>
    </location>
</feature>
<evidence type="ECO:0000313" key="2">
    <source>
        <dbReference type="EMBL" id="BAS83062.1"/>
    </source>
</evidence>
<protein>
    <submittedName>
        <fullName evidence="2">Os03g0226501 protein</fullName>
    </submittedName>
</protein>
<dbReference type="Gramene" id="Os03t0226501-00">
    <property type="protein sequence ID" value="Os03t0226501-00"/>
    <property type="gene ID" value="Os03g0226501"/>
</dbReference>
<name>A0A0P0VUX6_ORYSJ</name>
<proteinExistence type="predicted"/>
<sequence length="95" mass="10097">MANSLCFCSAISSSSLITLDSSIESTSSKDLKVANLMRGGLSSVVPSRRPLEREKSTWDGLSGSTASSTFLGSRDTNSPRIDPTELRRRSARSGA</sequence>
<evidence type="ECO:0000313" key="3">
    <source>
        <dbReference type="Proteomes" id="UP000059680"/>
    </source>
</evidence>
<feature type="non-terminal residue" evidence="2">
    <location>
        <position position="1"/>
    </location>
</feature>